<dbReference type="InterPro" id="IPR001739">
    <property type="entry name" value="Methyl_CpG_DNA-bd"/>
</dbReference>
<feature type="compositionally biased region" description="Polar residues" evidence="6">
    <location>
        <begin position="810"/>
        <end position="822"/>
    </location>
</feature>
<evidence type="ECO:0000313" key="9">
    <source>
        <dbReference type="Proteomes" id="UP000325315"/>
    </source>
</evidence>
<evidence type="ECO:0000256" key="2">
    <source>
        <dbReference type="ARBA" id="ARBA00023015"/>
    </source>
</evidence>
<gene>
    <name evidence="8" type="ORF">EPI10_026007</name>
</gene>
<keyword evidence="4" id="KW-0804">Transcription</keyword>
<evidence type="ECO:0000256" key="1">
    <source>
        <dbReference type="ARBA" id="ARBA00004123"/>
    </source>
</evidence>
<evidence type="ECO:0000256" key="3">
    <source>
        <dbReference type="ARBA" id="ARBA00023125"/>
    </source>
</evidence>
<dbReference type="PANTHER" id="PTHR34067:SF20">
    <property type="entry name" value="OS08G0206700 PROTEIN"/>
    <property type="match status" value="1"/>
</dbReference>
<dbReference type="GO" id="GO:0003677">
    <property type="term" value="F:DNA binding"/>
    <property type="evidence" value="ECO:0007669"/>
    <property type="project" value="UniProtKB-KW"/>
</dbReference>
<dbReference type="EMBL" id="SMMG02000005">
    <property type="protein sequence ID" value="KAA3475881.1"/>
    <property type="molecule type" value="Genomic_DNA"/>
</dbReference>
<proteinExistence type="predicted"/>
<name>A0A5B6W2H3_9ROSI</name>
<evidence type="ECO:0000256" key="5">
    <source>
        <dbReference type="ARBA" id="ARBA00023242"/>
    </source>
</evidence>
<keyword evidence="9" id="KW-1185">Reference proteome</keyword>
<keyword evidence="5" id="KW-0539">Nucleus</keyword>
<dbReference type="OrthoDB" id="10072024at2759"/>
<feature type="domain" description="MBD" evidence="7">
    <location>
        <begin position="82"/>
        <end position="157"/>
    </location>
</feature>
<feature type="domain" description="MBD" evidence="7">
    <location>
        <begin position="158"/>
        <end position="225"/>
    </location>
</feature>
<comment type="subcellular location">
    <subcellularLocation>
        <location evidence="1">Nucleus</location>
    </subcellularLocation>
</comment>
<dbReference type="SUPFAM" id="SSF54171">
    <property type="entry name" value="DNA-binding domain"/>
    <property type="match status" value="3"/>
</dbReference>
<feature type="region of interest" description="Disordered" evidence="6">
    <location>
        <begin position="793"/>
        <end position="822"/>
    </location>
</feature>
<evidence type="ECO:0000256" key="4">
    <source>
        <dbReference type="ARBA" id="ARBA00023163"/>
    </source>
</evidence>
<feature type="region of interest" description="Disordered" evidence="6">
    <location>
        <begin position="220"/>
        <end position="240"/>
    </location>
</feature>
<dbReference type="Pfam" id="PF01429">
    <property type="entry name" value="MBD"/>
    <property type="match status" value="2"/>
</dbReference>
<keyword evidence="2" id="KW-0805">Transcription regulation</keyword>
<dbReference type="CDD" id="cd00122">
    <property type="entry name" value="MBD"/>
    <property type="match status" value="1"/>
</dbReference>
<dbReference type="PANTHER" id="PTHR34067">
    <property type="entry name" value="OS04G0193200 PROTEIN"/>
    <property type="match status" value="1"/>
</dbReference>
<keyword evidence="3" id="KW-0238">DNA-binding</keyword>
<dbReference type="AlphaFoldDB" id="A0A5B6W2H3"/>
<dbReference type="PROSITE" id="PS50982">
    <property type="entry name" value="MBD"/>
    <property type="match status" value="3"/>
</dbReference>
<dbReference type="InterPro" id="IPR016177">
    <property type="entry name" value="DNA-bd_dom_sf"/>
</dbReference>
<organism evidence="8 9">
    <name type="scientific">Gossypium australe</name>
    <dbReference type="NCBI Taxonomy" id="47621"/>
    <lineage>
        <taxon>Eukaryota</taxon>
        <taxon>Viridiplantae</taxon>
        <taxon>Streptophyta</taxon>
        <taxon>Embryophyta</taxon>
        <taxon>Tracheophyta</taxon>
        <taxon>Spermatophyta</taxon>
        <taxon>Magnoliopsida</taxon>
        <taxon>eudicotyledons</taxon>
        <taxon>Gunneridae</taxon>
        <taxon>Pentapetalae</taxon>
        <taxon>rosids</taxon>
        <taxon>malvids</taxon>
        <taxon>Malvales</taxon>
        <taxon>Malvaceae</taxon>
        <taxon>Malvoideae</taxon>
        <taxon>Gossypium</taxon>
    </lineage>
</organism>
<accession>A0A5B6W2H3</accession>
<dbReference type="Proteomes" id="UP000325315">
    <property type="component" value="Unassembled WGS sequence"/>
</dbReference>
<evidence type="ECO:0000259" key="7">
    <source>
        <dbReference type="PROSITE" id="PS50982"/>
    </source>
</evidence>
<dbReference type="GO" id="GO:0005634">
    <property type="term" value="C:nucleus"/>
    <property type="evidence" value="ECO:0007669"/>
    <property type="project" value="UniProtKB-SubCell"/>
</dbReference>
<evidence type="ECO:0000313" key="8">
    <source>
        <dbReference type="EMBL" id="KAA3475881.1"/>
    </source>
</evidence>
<comment type="caution">
    <text evidence="8">The sequence shown here is derived from an EMBL/GenBank/DDBJ whole genome shotgun (WGS) entry which is preliminary data.</text>
</comment>
<evidence type="ECO:0000256" key="6">
    <source>
        <dbReference type="SAM" id="MobiDB-lite"/>
    </source>
</evidence>
<feature type="region of interest" description="Disordered" evidence="6">
    <location>
        <begin position="295"/>
        <end position="382"/>
    </location>
</feature>
<protein>
    <submittedName>
        <fullName evidence="8">Methyl-CpG-binding domain-containing protein 13-like isoform X2</fullName>
    </submittedName>
</protein>
<feature type="region of interest" description="Disordered" evidence="6">
    <location>
        <begin position="915"/>
        <end position="934"/>
    </location>
</feature>
<dbReference type="Gene3D" id="3.30.890.10">
    <property type="entry name" value="Methyl-cpg-binding Protein 2, Chain A"/>
    <property type="match status" value="3"/>
</dbReference>
<dbReference type="InterPro" id="IPR038945">
    <property type="entry name" value="MBD13-like"/>
</dbReference>
<sequence>MTEETSPDWLPAGWTQEFRFQKTGRRITHYVNLATGQKFFTKDDLIRYTKTETKTESEQCDDRLPTLKQITKPSTNSQVNAAVKENECPEWLPKNWFVEVKTHKSGEFIGKQVKIYVDPSTGLRFYSKPAVFRFLKQAEQRNRKTNKKKRAAHSRKKVVIEKSTVDDLPAGWIKEIKIRRNANGVRKDPYYTDPVSGYVFRSKKAVLHYLETGEIARSAFLPPKSNDDQNLTDEDGSQLPEAKSQKVKLLATKQHLVTVFELGRLAYVRNICEFLAAGGETSDLSGLETEISEKGQIDKDCAETGLATERNPKTAEKSSQSSLIAHKASNGEQGKIVSADNMLASTAADDEKEKSNISSSNSGKSKNKKELDLPHGSSNRLDQLEPEQVAPGLERVNPCQKNANSPCVLEKESPLQLNVSSNPEVAKQPSAYPKVKLRRVLAKTIKPIEDEDVLRKQPQMLEIEKTSDTKSEVQPMFSSDPCLEFRVNTPRGGVPHEDASAEGLVSTAASSVLQEKNLGKTRMESKRRNLENKNSSNVKKMKELDLPCRISKRLAGLEHEPVGNGVSAEVAIQNTTRKSGKTEAKPPCVLADKATQQLNVGLDATVSNQASPAVLGTEINNISPHEDRTILAEQPQMLGTQDSDIKSDLHPFFCSDPCLEFAIKTLTGAIPLEDAINEGLVSAPIANIQPRKNLAETTTENSCCRKTLINTIRSKKKDAGSQQRSSKRLAGHAPELMANSLSNEQFLNLAAQKSYDSEARNVNLPSANLTEKSSQQLVFGPRVALEHQDFTYRTNSSHNESSNKSKEPHQNQTIPTGLNNENPGGLPSAIPFGSLCSDPYFKFPFNTLTGSTAAEDSFTFQRNFALPDYGFPNIFQSDIPSQVFPVEQPVLQQQQQQFPSNPPFLSPGNVSLPNSGTINAQKSYRTGKTNYQTR</sequence>
<feature type="domain" description="MBD" evidence="7">
    <location>
        <begin position="1"/>
        <end position="67"/>
    </location>
</feature>
<reference evidence="9" key="1">
    <citation type="journal article" date="2019" name="Plant Biotechnol. J.">
        <title>Genome sequencing of the Australian wild diploid species Gossypium australe highlights disease resistance and delayed gland morphogenesis.</title>
        <authorList>
            <person name="Cai Y."/>
            <person name="Cai X."/>
            <person name="Wang Q."/>
            <person name="Wang P."/>
            <person name="Zhang Y."/>
            <person name="Cai C."/>
            <person name="Xu Y."/>
            <person name="Wang K."/>
            <person name="Zhou Z."/>
            <person name="Wang C."/>
            <person name="Geng S."/>
            <person name="Li B."/>
            <person name="Dong Q."/>
            <person name="Hou Y."/>
            <person name="Wang H."/>
            <person name="Ai P."/>
            <person name="Liu Z."/>
            <person name="Yi F."/>
            <person name="Sun M."/>
            <person name="An G."/>
            <person name="Cheng J."/>
            <person name="Zhang Y."/>
            <person name="Shi Q."/>
            <person name="Xie Y."/>
            <person name="Shi X."/>
            <person name="Chang Y."/>
            <person name="Huang F."/>
            <person name="Chen Y."/>
            <person name="Hong S."/>
            <person name="Mi L."/>
            <person name="Sun Q."/>
            <person name="Zhang L."/>
            <person name="Zhou B."/>
            <person name="Peng R."/>
            <person name="Zhang X."/>
            <person name="Liu F."/>
        </authorList>
    </citation>
    <scope>NUCLEOTIDE SEQUENCE [LARGE SCALE GENOMIC DNA]</scope>
    <source>
        <strain evidence="9">cv. PA1801</strain>
    </source>
</reference>